<sequence>MEEIHKIKSLNDYLDTYQNTSLGNDFTYDYFTKLTDQFPYLKAHRDFIEFNKLGFGERAFHSMWKMLLDHLLNQFAKPQILEIGVYKGQIISLWALIAKERNAVIEITAITPLEGNYKPKNRIITSILSKISKKFRSNLDSGNFYEKGDYLSTIKSVFEKFDLDIETIRFIKGYSSDTNILEQVENKKFHAIYVDGDHTFEGVTKDIIHFSRLIHKDGLLIMDDSACNIPSTKFWKGHQSVSDACEIIENLGFENILNVGHNRMFRKL</sequence>
<dbReference type="SUPFAM" id="SSF53335">
    <property type="entry name" value="S-adenosyl-L-methionine-dependent methyltransferases"/>
    <property type="match status" value="1"/>
</dbReference>
<protein>
    <submittedName>
        <fullName evidence="1">Class I SAM-dependent methyltransferase</fullName>
    </submittedName>
</protein>
<name>A0A4Q9HCP0_9SPHI</name>
<evidence type="ECO:0000313" key="1">
    <source>
        <dbReference type="EMBL" id="TBO42192.1"/>
    </source>
</evidence>
<keyword evidence="2" id="KW-1185">Reference proteome</keyword>
<evidence type="ECO:0000313" key="2">
    <source>
        <dbReference type="Proteomes" id="UP000291819"/>
    </source>
</evidence>
<dbReference type="InterPro" id="IPR029063">
    <property type="entry name" value="SAM-dependent_MTases_sf"/>
</dbReference>
<gene>
    <name evidence="1" type="ORF">EYS08_11740</name>
</gene>
<dbReference type="OrthoDB" id="5464618at2"/>
<reference evidence="1 2" key="1">
    <citation type="submission" date="2019-02" db="EMBL/GenBank/DDBJ databases">
        <title>Pedobacter kyonggii whole genome sequence analysis.</title>
        <authorList>
            <person name="Dahal R.H."/>
        </authorList>
    </citation>
    <scope>NUCLEOTIDE SEQUENCE [LARGE SCALE GENOMIC DNA]</scope>
    <source>
        <strain evidence="1 2">K-4-11-1</strain>
    </source>
</reference>
<proteinExistence type="predicted"/>
<dbReference type="GO" id="GO:0008168">
    <property type="term" value="F:methyltransferase activity"/>
    <property type="evidence" value="ECO:0007669"/>
    <property type="project" value="UniProtKB-KW"/>
</dbReference>
<dbReference type="Gene3D" id="3.40.50.150">
    <property type="entry name" value="Vaccinia Virus protein VP39"/>
    <property type="match status" value="1"/>
</dbReference>
<dbReference type="GO" id="GO:0032259">
    <property type="term" value="P:methylation"/>
    <property type="evidence" value="ECO:0007669"/>
    <property type="project" value="UniProtKB-KW"/>
</dbReference>
<dbReference type="EMBL" id="SIXF01000009">
    <property type="protein sequence ID" value="TBO42192.1"/>
    <property type="molecule type" value="Genomic_DNA"/>
</dbReference>
<dbReference type="Proteomes" id="UP000291819">
    <property type="component" value="Unassembled WGS sequence"/>
</dbReference>
<organism evidence="1 2">
    <name type="scientific">Pedobacter kyonggii</name>
    <dbReference type="NCBI Taxonomy" id="1926871"/>
    <lineage>
        <taxon>Bacteria</taxon>
        <taxon>Pseudomonadati</taxon>
        <taxon>Bacteroidota</taxon>
        <taxon>Sphingobacteriia</taxon>
        <taxon>Sphingobacteriales</taxon>
        <taxon>Sphingobacteriaceae</taxon>
        <taxon>Pedobacter</taxon>
    </lineage>
</organism>
<dbReference type="AlphaFoldDB" id="A0A4Q9HCP0"/>
<comment type="caution">
    <text evidence="1">The sequence shown here is derived from an EMBL/GenBank/DDBJ whole genome shotgun (WGS) entry which is preliminary data.</text>
</comment>
<keyword evidence="1" id="KW-0808">Transferase</keyword>
<accession>A0A4Q9HCP0</accession>
<dbReference type="Pfam" id="PF13578">
    <property type="entry name" value="Methyltransf_24"/>
    <property type="match status" value="1"/>
</dbReference>
<keyword evidence="1" id="KW-0489">Methyltransferase</keyword>
<dbReference type="RefSeq" id="WP_131030211.1">
    <property type="nucleotide sequence ID" value="NZ_SIXF01000009.1"/>
</dbReference>